<organism evidence="2">
    <name type="scientific">uncultured Sphingosinicella sp</name>
    <dbReference type="NCBI Taxonomy" id="478748"/>
    <lineage>
        <taxon>Bacteria</taxon>
        <taxon>Pseudomonadati</taxon>
        <taxon>Pseudomonadota</taxon>
        <taxon>Alphaproteobacteria</taxon>
        <taxon>Sphingomonadales</taxon>
        <taxon>Sphingosinicellaceae</taxon>
        <taxon>Sphingosinicella</taxon>
        <taxon>environmental samples</taxon>
    </lineage>
</organism>
<evidence type="ECO:0000256" key="1">
    <source>
        <dbReference type="SAM" id="MobiDB-lite"/>
    </source>
</evidence>
<dbReference type="EMBL" id="CADCWD010000061">
    <property type="protein sequence ID" value="CAA9538702.1"/>
    <property type="molecule type" value="Genomic_DNA"/>
</dbReference>
<feature type="non-terminal residue" evidence="2">
    <location>
        <position position="1"/>
    </location>
</feature>
<feature type="non-terminal residue" evidence="2">
    <location>
        <position position="105"/>
    </location>
</feature>
<feature type="compositionally biased region" description="Basic residues" evidence="1">
    <location>
        <begin position="31"/>
        <end position="41"/>
    </location>
</feature>
<feature type="compositionally biased region" description="Basic and acidic residues" evidence="1">
    <location>
        <begin position="20"/>
        <end position="30"/>
    </location>
</feature>
<evidence type="ECO:0000313" key="2">
    <source>
        <dbReference type="EMBL" id="CAA9538702.1"/>
    </source>
</evidence>
<name>A0A6J4U2J3_9SPHN</name>
<reference evidence="2" key="1">
    <citation type="submission" date="2020-02" db="EMBL/GenBank/DDBJ databases">
        <authorList>
            <person name="Meier V. D."/>
        </authorList>
    </citation>
    <scope>NUCLEOTIDE SEQUENCE</scope>
    <source>
        <strain evidence="2">AVDCRST_MAG23</strain>
    </source>
</reference>
<feature type="region of interest" description="Disordered" evidence="1">
    <location>
        <begin position="1"/>
        <end position="105"/>
    </location>
</feature>
<gene>
    <name evidence="2" type="ORF">AVDCRST_MAG23-1696</name>
</gene>
<proteinExistence type="predicted"/>
<protein>
    <submittedName>
        <fullName evidence="2">Uncharacterized protein</fullName>
    </submittedName>
</protein>
<accession>A0A6J4U2J3</accession>
<dbReference type="AlphaFoldDB" id="A0A6J4U2J3"/>
<sequence length="105" mass="11602">VRSHSLRSSRLGAPACDAGSRPDRDNDGRSAHRRPQPRLRSRTSTAPAPHFRGRRTNLRGCPPFAGHACRSHIVPERSAGRRRPKDRSIEGAGWHGGAGRQRRSL</sequence>